<dbReference type="RefSeq" id="WP_079553903.1">
    <property type="nucleotide sequence ID" value="NZ_LT670847.1"/>
</dbReference>
<evidence type="ECO:0000256" key="2">
    <source>
        <dbReference type="SAM" id="SignalP"/>
    </source>
</evidence>
<keyword evidence="4" id="KW-1185">Reference proteome</keyword>
<organism evidence="3 4">
    <name type="scientific">Vreelandella subglaciescola</name>
    <dbReference type="NCBI Taxonomy" id="29571"/>
    <lineage>
        <taxon>Bacteria</taxon>
        <taxon>Pseudomonadati</taxon>
        <taxon>Pseudomonadota</taxon>
        <taxon>Gammaproteobacteria</taxon>
        <taxon>Oceanospirillales</taxon>
        <taxon>Halomonadaceae</taxon>
        <taxon>Vreelandella</taxon>
    </lineage>
</organism>
<proteinExistence type="predicted"/>
<reference evidence="3 4" key="1">
    <citation type="submission" date="2016-11" db="EMBL/GenBank/DDBJ databases">
        <authorList>
            <person name="Jaros S."/>
            <person name="Januszkiewicz K."/>
            <person name="Wedrychowicz H."/>
        </authorList>
    </citation>
    <scope>NUCLEOTIDE SEQUENCE [LARGE SCALE GENOMIC DNA]</scope>
    <source>
        <strain evidence="3 4">ACAM 12</strain>
    </source>
</reference>
<dbReference type="OrthoDB" id="6199301at2"/>
<accession>A0A1M7HWN6</accession>
<protein>
    <submittedName>
        <fullName evidence="3">Outer membrane protein assembly factor BamC</fullName>
    </submittedName>
</protein>
<keyword evidence="2" id="KW-0732">Signal</keyword>
<evidence type="ECO:0000313" key="4">
    <source>
        <dbReference type="Proteomes" id="UP000190911"/>
    </source>
</evidence>
<dbReference type="STRING" id="29571.SAMN05878437_2388"/>
<dbReference type="Proteomes" id="UP000190911">
    <property type="component" value="Chromosome I"/>
</dbReference>
<feature type="signal peptide" evidence="2">
    <location>
        <begin position="1"/>
        <end position="22"/>
    </location>
</feature>
<dbReference type="AlphaFoldDB" id="A0A1M7HWN6"/>
<dbReference type="InParanoid" id="A0A1M7HWN6"/>
<evidence type="ECO:0000256" key="1">
    <source>
        <dbReference type="SAM" id="MobiDB-lite"/>
    </source>
</evidence>
<gene>
    <name evidence="3" type="ORF">SAMN05878437_2388</name>
</gene>
<dbReference type="PROSITE" id="PS51257">
    <property type="entry name" value="PROKAR_LIPOPROTEIN"/>
    <property type="match status" value="1"/>
</dbReference>
<feature type="region of interest" description="Disordered" evidence="1">
    <location>
        <begin position="42"/>
        <end position="77"/>
    </location>
</feature>
<name>A0A1M7HWN6_9GAMM</name>
<feature type="chain" id="PRO_5012161276" evidence="2">
    <location>
        <begin position="23"/>
        <end position="322"/>
    </location>
</feature>
<dbReference type="EMBL" id="LT670847">
    <property type="protein sequence ID" value="SHM32753.1"/>
    <property type="molecule type" value="Genomic_DNA"/>
</dbReference>
<evidence type="ECO:0000313" key="3">
    <source>
        <dbReference type="EMBL" id="SHM32753.1"/>
    </source>
</evidence>
<sequence>MNAALKWIPLALVGAVALAGCARDGFYDDRNLDYVESAPAPPLVLPDTRDQGRYQSALPMPQGGARAPGPDEPVEAHAPRPLTAARGLEEDYVTSRQINDQRWLVVADDAASVWPQLERFARTQGGGIERSRPSQGVLETQAGTLRLDNAVRVGASEVHCERAGQPLPSCLASLAGYLNAGASSDNTLSSLKAQRVDDRRAVQLTRDGSDGFRVRIPYSADRAWAEIAHYLALDFTQPDKRELLSAEPERHAFVVDYLTLDNRRRGVLAQLNPFGDASAQKVRLEIDGQNGQSTLRAQSAGEQTLSADAQRELLERVSGYLR</sequence>